<evidence type="ECO:0000313" key="2">
    <source>
        <dbReference type="EMBL" id="MER6271805.1"/>
    </source>
</evidence>
<dbReference type="RefSeq" id="WP_351960168.1">
    <property type="nucleotide sequence ID" value="NZ_JBEOZM010000018.1"/>
</dbReference>
<dbReference type="InterPro" id="IPR011051">
    <property type="entry name" value="RmlC_Cupin_sf"/>
</dbReference>
<keyword evidence="3" id="KW-1185">Reference proteome</keyword>
<reference evidence="2 3" key="1">
    <citation type="submission" date="2024-06" db="EMBL/GenBank/DDBJ databases">
        <title>The Natural Products Discovery Center: Release of the First 8490 Sequenced Strains for Exploring Actinobacteria Biosynthetic Diversity.</title>
        <authorList>
            <person name="Kalkreuter E."/>
            <person name="Kautsar S.A."/>
            <person name="Yang D."/>
            <person name="Bader C.D."/>
            <person name="Teijaro C.N."/>
            <person name="Fluegel L."/>
            <person name="Davis C.M."/>
            <person name="Simpson J.R."/>
            <person name="Lauterbach L."/>
            <person name="Steele A.D."/>
            <person name="Gui C."/>
            <person name="Meng S."/>
            <person name="Li G."/>
            <person name="Viehrig K."/>
            <person name="Ye F."/>
            <person name="Su P."/>
            <person name="Kiefer A.F."/>
            <person name="Nichols A."/>
            <person name="Cepeda A.J."/>
            <person name="Yan W."/>
            <person name="Fan B."/>
            <person name="Jiang Y."/>
            <person name="Adhikari A."/>
            <person name="Zheng C.-J."/>
            <person name="Schuster L."/>
            <person name="Cowan T.M."/>
            <person name="Smanski M.J."/>
            <person name="Chevrette M.G."/>
            <person name="De Carvalho L.P.S."/>
            <person name="Shen B."/>
        </authorList>
    </citation>
    <scope>NUCLEOTIDE SEQUENCE [LARGE SCALE GENOMIC DNA]</scope>
    <source>
        <strain evidence="2 3">NPDC001694</strain>
    </source>
</reference>
<protein>
    <submittedName>
        <fullName evidence="2">Cupin domain-containing protein</fullName>
    </submittedName>
</protein>
<dbReference type="PANTHER" id="PTHR43698">
    <property type="entry name" value="RIBD C-TERMINAL DOMAIN CONTAINING PROTEIN"/>
    <property type="match status" value="1"/>
</dbReference>
<dbReference type="Gene3D" id="2.60.120.10">
    <property type="entry name" value="Jelly Rolls"/>
    <property type="match status" value="1"/>
</dbReference>
<organism evidence="2 3">
    <name type="scientific">Streptomyces sp. 900105755</name>
    <dbReference type="NCBI Taxonomy" id="3154389"/>
    <lineage>
        <taxon>Bacteria</taxon>
        <taxon>Bacillati</taxon>
        <taxon>Actinomycetota</taxon>
        <taxon>Actinomycetes</taxon>
        <taxon>Kitasatosporales</taxon>
        <taxon>Streptomycetaceae</taxon>
        <taxon>Streptomyces</taxon>
    </lineage>
</organism>
<dbReference type="Proteomes" id="UP001490365">
    <property type="component" value="Unassembled WGS sequence"/>
</dbReference>
<evidence type="ECO:0000259" key="1">
    <source>
        <dbReference type="Pfam" id="PF07883"/>
    </source>
</evidence>
<comment type="caution">
    <text evidence="2">The sequence shown here is derived from an EMBL/GenBank/DDBJ whole genome shotgun (WGS) entry which is preliminary data.</text>
</comment>
<gene>
    <name evidence="2" type="ORF">ABT211_31605</name>
</gene>
<dbReference type="CDD" id="cd02233">
    <property type="entry name" value="cupin_HNL-like"/>
    <property type="match status" value="1"/>
</dbReference>
<accession>A0ABV1TP99</accession>
<name>A0ABV1TP99_9ACTN</name>
<sequence length="135" mass="14897">MEIVKRPATMKLPGAWFTGDAWADVIYRGEGDSRARANMVRFAPGARTAWHSHGLGQALYIVEGIALIQSRGGQIVEAHPGEVVWTPAGEEHWHGAAPDQFMAHLALWETDDVDWLDHVTDAEYSGPRLLARDLA</sequence>
<feature type="domain" description="Cupin type-2" evidence="1">
    <location>
        <begin position="39"/>
        <end position="100"/>
    </location>
</feature>
<dbReference type="InterPro" id="IPR013096">
    <property type="entry name" value="Cupin_2"/>
</dbReference>
<dbReference type="InterPro" id="IPR014710">
    <property type="entry name" value="RmlC-like_jellyroll"/>
</dbReference>
<proteinExistence type="predicted"/>
<evidence type="ECO:0000313" key="3">
    <source>
        <dbReference type="Proteomes" id="UP001490365"/>
    </source>
</evidence>
<dbReference type="EMBL" id="JBEOZM010000018">
    <property type="protein sequence ID" value="MER6271805.1"/>
    <property type="molecule type" value="Genomic_DNA"/>
</dbReference>
<dbReference type="Pfam" id="PF07883">
    <property type="entry name" value="Cupin_2"/>
    <property type="match status" value="1"/>
</dbReference>
<dbReference type="SUPFAM" id="SSF51182">
    <property type="entry name" value="RmlC-like cupins"/>
    <property type="match status" value="1"/>
</dbReference>
<dbReference type="PANTHER" id="PTHR43698:SF1">
    <property type="entry name" value="BLL4564 PROTEIN"/>
    <property type="match status" value="1"/>
</dbReference>
<dbReference type="InterPro" id="IPR047263">
    <property type="entry name" value="HNL-like_cupin"/>
</dbReference>